<dbReference type="RefSeq" id="WP_136414163.1">
    <property type="nucleotide sequence ID" value="NZ_CP039396.1"/>
</dbReference>
<gene>
    <name evidence="2" type="ORF">E7747_03640</name>
</gene>
<keyword evidence="1" id="KW-0732">Signal</keyword>
<reference evidence="3" key="1">
    <citation type="submission" date="2019-02" db="EMBL/GenBank/DDBJ databases">
        <title>Isolation and identification of novel species under the genus Muribaculum.</title>
        <authorList>
            <person name="Miyake S."/>
            <person name="Ding Y."/>
            <person name="Low A."/>
            <person name="Soh M."/>
            <person name="Seedorf H."/>
        </authorList>
    </citation>
    <scope>NUCLEOTIDE SEQUENCE [LARGE SCALE GENOMIC DNA]</scope>
    <source>
        <strain evidence="3">H5</strain>
    </source>
</reference>
<dbReference type="EMBL" id="CP039396">
    <property type="protein sequence ID" value="QCD41475.1"/>
    <property type="molecule type" value="Genomic_DNA"/>
</dbReference>
<evidence type="ECO:0008006" key="4">
    <source>
        <dbReference type="Google" id="ProtNLM"/>
    </source>
</evidence>
<feature type="signal peptide" evidence="1">
    <location>
        <begin position="1"/>
        <end position="21"/>
    </location>
</feature>
<keyword evidence="3" id="KW-1185">Reference proteome</keyword>
<protein>
    <recommendedName>
        <fullName evidence="4">Lipoprotein</fullName>
    </recommendedName>
</protein>
<evidence type="ECO:0000256" key="1">
    <source>
        <dbReference type="SAM" id="SignalP"/>
    </source>
</evidence>
<dbReference type="Proteomes" id="UP000297149">
    <property type="component" value="Chromosome"/>
</dbReference>
<dbReference type="AlphaFoldDB" id="A0A4P7W207"/>
<dbReference type="KEGG" id="ddb:E7747_03640"/>
<feature type="chain" id="PRO_5020848928" description="Lipoprotein" evidence="1">
    <location>
        <begin position="22"/>
        <end position="176"/>
    </location>
</feature>
<organism evidence="2 3">
    <name type="scientific">Duncaniella dubosii</name>
    <dbReference type="NCBI Taxonomy" id="2518971"/>
    <lineage>
        <taxon>Bacteria</taxon>
        <taxon>Pseudomonadati</taxon>
        <taxon>Bacteroidota</taxon>
        <taxon>Bacteroidia</taxon>
        <taxon>Bacteroidales</taxon>
        <taxon>Muribaculaceae</taxon>
        <taxon>Duncaniella</taxon>
    </lineage>
</organism>
<name>A0A4P7W207_9BACT</name>
<sequence length="176" mass="19632">MMKTNFSTVIIAMLSTFILLTSCNNDDEYTPVNATSQSCRILMECINSDGRNLVDDNGFVKNVTIEGNSSHSTIKFDVQTVNGRKYLAFDADLPDQKAMEWNSGRSEATGISKVTVRFNKQKTELRCMMKLKANRPPVTTGGSIVLEEVSCNNRSYRRAGSNVTVSLHFNRNGKFN</sequence>
<evidence type="ECO:0000313" key="2">
    <source>
        <dbReference type="EMBL" id="QCD41475.1"/>
    </source>
</evidence>
<evidence type="ECO:0000313" key="3">
    <source>
        <dbReference type="Proteomes" id="UP000297149"/>
    </source>
</evidence>
<proteinExistence type="predicted"/>
<dbReference type="PROSITE" id="PS51257">
    <property type="entry name" value="PROKAR_LIPOPROTEIN"/>
    <property type="match status" value="1"/>
</dbReference>
<accession>A0A4P7W207</accession>